<dbReference type="Proteomes" id="UP000076962">
    <property type="component" value="Unassembled WGS sequence"/>
</dbReference>
<organism evidence="3 4">
    <name type="scientific">Candidatus Thiomargarita nelsonii</name>
    <dbReference type="NCBI Taxonomy" id="1003181"/>
    <lineage>
        <taxon>Bacteria</taxon>
        <taxon>Pseudomonadati</taxon>
        <taxon>Pseudomonadota</taxon>
        <taxon>Gammaproteobacteria</taxon>
        <taxon>Thiotrichales</taxon>
        <taxon>Thiotrichaceae</taxon>
        <taxon>Thiomargarita</taxon>
    </lineage>
</organism>
<evidence type="ECO:0000313" key="3">
    <source>
        <dbReference type="EMBL" id="OAD22979.1"/>
    </source>
</evidence>
<dbReference type="AlphaFoldDB" id="A0A0A6NZF5"/>
<dbReference type="InterPro" id="IPR056823">
    <property type="entry name" value="TEN-like_YD-shell"/>
</dbReference>
<keyword evidence="4" id="KW-1185">Reference proteome</keyword>
<evidence type="ECO:0000259" key="2">
    <source>
        <dbReference type="Pfam" id="PF25023"/>
    </source>
</evidence>
<proteinExistence type="predicted"/>
<dbReference type="Gene3D" id="2.180.10.10">
    <property type="entry name" value="RHS repeat-associated core"/>
    <property type="match status" value="1"/>
</dbReference>
<dbReference type="NCBIfam" id="TIGR03696">
    <property type="entry name" value="Rhs_assc_core"/>
    <property type="match status" value="1"/>
</dbReference>
<accession>A0A0A6NZF5</accession>
<name>A0A0A6NZF5_9GAMM</name>
<reference evidence="3 4" key="1">
    <citation type="submission" date="2016-05" db="EMBL/GenBank/DDBJ databases">
        <title>Single-cell genome of chain-forming Candidatus Thiomargarita nelsonii and comparison to other large sulfur-oxidizing bacteria.</title>
        <authorList>
            <person name="Winkel M."/>
            <person name="Salman V."/>
            <person name="Woyke T."/>
            <person name="Schulz-Vogt H."/>
            <person name="Richter M."/>
            <person name="Flood B."/>
            <person name="Bailey J."/>
            <person name="Amann R."/>
            <person name="Mussmann M."/>
        </authorList>
    </citation>
    <scope>NUCLEOTIDE SEQUENCE [LARGE SCALE GENOMIC DNA]</scope>
    <source>
        <strain evidence="3 4">THI036</strain>
    </source>
</reference>
<dbReference type="Pfam" id="PF25023">
    <property type="entry name" value="TEN_YD-shell"/>
    <property type="match status" value="1"/>
</dbReference>
<keyword evidence="1" id="KW-0677">Repeat</keyword>
<protein>
    <submittedName>
        <fullName evidence="3">YD repeat protein</fullName>
    </submittedName>
</protein>
<dbReference type="InterPro" id="IPR022385">
    <property type="entry name" value="Rhs_assc_core"/>
</dbReference>
<dbReference type="PANTHER" id="PTHR32305">
    <property type="match status" value="1"/>
</dbReference>
<gene>
    <name evidence="3" type="ORF">THIOM_001203</name>
</gene>
<comment type="caution">
    <text evidence="3">The sequence shown here is derived from an EMBL/GenBank/DDBJ whole genome shotgun (WGS) entry which is preliminary data.</text>
</comment>
<sequence>MIQGYTKDGYQFTAGYDAENRLTTLNYNDGTQDHRVGYTYGANSFVRVIKKYVDEVLTEETRLVRDGYLIVQERDGSNTALRSYVWSSGALGGIGALTAMVQNNQVYYYLFDGRGNVASVVDDSANVVAGYVYDAFGELRTVTGSLEQPFRFSTKYYDGGTGMVDFGYRFYVAEIGRWLNRDPIGVDGGINLYGYVLSNPINFVDPYGDYYVPIIKIGVIIYKIYRRKPISFFFKLGLVVPILLKPTELNEGEEENCLPLHCRMFPILCEDDIDDKMDDCKKNCGNNVYCQMECDIKWIDDNSWVDADRL</sequence>
<evidence type="ECO:0000256" key="1">
    <source>
        <dbReference type="ARBA" id="ARBA00022737"/>
    </source>
</evidence>
<dbReference type="EMBL" id="LUTY01000625">
    <property type="protein sequence ID" value="OAD22979.1"/>
    <property type="molecule type" value="Genomic_DNA"/>
</dbReference>
<evidence type="ECO:0000313" key="4">
    <source>
        <dbReference type="Proteomes" id="UP000076962"/>
    </source>
</evidence>
<feature type="domain" description="Teneurin-like YD-shell" evidence="2">
    <location>
        <begin position="95"/>
        <end position="182"/>
    </location>
</feature>
<dbReference type="PANTHER" id="PTHR32305:SF15">
    <property type="entry name" value="PROTEIN RHSA-RELATED"/>
    <property type="match status" value="1"/>
</dbReference>
<dbReference type="InterPro" id="IPR050708">
    <property type="entry name" value="T6SS_VgrG/RHS"/>
</dbReference>